<feature type="transmembrane region" description="Helical" evidence="5">
    <location>
        <begin position="287"/>
        <end position="307"/>
    </location>
</feature>
<keyword evidence="4" id="KW-0902">Two-component regulatory system</keyword>
<dbReference type="GO" id="GO:0016020">
    <property type="term" value="C:membrane"/>
    <property type="evidence" value="ECO:0007669"/>
    <property type="project" value="InterPro"/>
</dbReference>
<keyword evidence="5" id="KW-0472">Membrane</keyword>
<comment type="caution">
    <text evidence="7">The sequence shown here is derived from an EMBL/GenBank/DDBJ whole genome shotgun (WGS) entry which is preliminary data.</text>
</comment>
<evidence type="ECO:0000256" key="5">
    <source>
        <dbReference type="SAM" id="Phobius"/>
    </source>
</evidence>
<evidence type="ECO:0000256" key="4">
    <source>
        <dbReference type="ARBA" id="ARBA00023012"/>
    </source>
</evidence>
<dbReference type="InterPro" id="IPR003594">
    <property type="entry name" value="HATPase_dom"/>
</dbReference>
<dbReference type="EMBL" id="NOKA02000036">
    <property type="protein sequence ID" value="RDY30479.1"/>
    <property type="molecule type" value="Genomic_DNA"/>
</dbReference>
<dbReference type="EC" id="2.7.13.3" evidence="2"/>
<evidence type="ECO:0000256" key="1">
    <source>
        <dbReference type="ARBA" id="ARBA00000085"/>
    </source>
</evidence>
<keyword evidence="5" id="KW-0812">Transmembrane</keyword>
<keyword evidence="3 7" id="KW-0418">Kinase</keyword>
<evidence type="ECO:0000313" key="8">
    <source>
        <dbReference type="Proteomes" id="UP000216411"/>
    </source>
</evidence>
<accession>A0A371JCJ2</accession>
<dbReference type="InterPro" id="IPR004358">
    <property type="entry name" value="Sig_transdc_His_kin-like_C"/>
</dbReference>
<sequence length="585" mass="68186">MNLLKCWKNHFNNFRLSQKMLFVYFLIFGAFSTISIAAMQTTLAIYDNKIYENSLQELFYFVNTIENELDNIEKSSSSIAIDYEIQKQLTNMMSMSNKQEYLLNMSSFRSQLLNEALGNESIMNIIYTDRNGVELNVGEKYVALPEDIYRTILEKADEAKGGFVYIEPTLEFPYLVSGRDIKEHIDYSLDYLGTLIFINDINVIFERNYEFLKSGQKNICVFSNNEIVYENDGEYFKDIPSITDEQGYRIINIKHKKYFMCYLKSEKTEWTFVNLFPYTNIFMLNSIIRMLMLVGFFVLFITAYFAMKKLSLYITAPLEKLTKSMQIIERGEFEQAKLYLDKVEALSEVGILKKDFLIMIDEVMTLIHENYEKQIILKDTQYRALQAQINPHFLYNTLNSINWMIKSNENEDASRMILSLGTLLRVALSSNTVSTVLEELELVEDYIFIQKFRYGKRVEFIIKKCSGLELFKIPSMSIQPLVENAIFYGVENSLQPCTIKIKLDKEEDYLNIIVSDNGMGMEDDLLEKVKNFQVKTTGNGIGLKNIKERLTLLFCEDFKLQIQSKIGEGTMIKMTIPTYRSDFNV</sequence>
<dbReference type="AlphaFoldDB" id="A0A371JCJ2"/>
<feature type="transmembrane region" description="Helical" evidence="5">
    <location>
        <begin position="21"/>
        <end position="46"/>
    </location>
</feature>
<dbReference type="Pfam" id="PF06580">
    <property type="entry name" value="His_kinase"/>
    <property type="match status" value="1"/>
</dbReference>
<keyword evidence="8" id="KW-1185">Reference proteome</keyword>
<comment type="catalytic activity">
    <reaction evidence="1">
        <text>ATP + protein L-histidine = ADP + protein N-phospho-L-histidine.</text>
        <dbReference type="EC" id="2.7.13.3"/>
    </reaction>
</comment>
<dbReference type="Proteomes" id="UP000216411">
    <property type="component" value="Unassembled WGS sequence"/>
</dbReference>
<proteinExistence type="predicted"/>
<evidence type="ECO:0000256" key="2">
    <source>
        <dbReference type="ARBA" id="ARBA00012438"/>
    </source>
</evidence>
<dbReference type="InterPro" id="IPR010559">
    <property type="entry name" value="Sig_transdc_His_kin_internal"/>
</dbReference>
<gene>
    <name evidence="7" type="ORF">CG710_014515</name>
</gene>
<dbReference type="InterPro" id="IPR036890">
    <property type="entry name" value="HATPase_C_sf"/>
</dbReference>
<protein>
    <recommendedName>
        <fullName evidence="2">histidine kinase</fullName>
        <ecNumber evidence="2">2.7.13.3</ecNumber>
    </recommendedName>
</protein>
<dbReference type="RefSeq" id="WP_094380312.1">
    <property type="nucleotide sequence ID" value="NZ_NOKA02000036.1"/>
</dbReference>
<keyword evidence="3 7" id="KW-0808">Transferase</keyword>
<organism evidence="7 8">
    <name type="scientific">Lachnotalea glycerini</name>
    <dbReference type="NCBI Taxonomy" id="1763509"/>
    <lineage>
        <taxon>Bacteria</taxon>
        <taxon>Bacillati</taxon>
        <taxon>Bacillota</taxon>
        <taxon>Clostridia</taxon>
        <taxon>Lachnospirales</taxon>
        <taxon>Lachnospiraceae</taxon>
        <taxon>Lachnotalea</taxon>
    </lineage>
</organism>
<evidence type="ECO:0000256" key="3">
    <source>
        <dbReference type="ARBA" id="ARBA00022777"/>
    </source>
</evidence>
<dbReference type="PANTHER" id="PTHR34220:SF7">
    <property type="entry name" value="SENSOR HISTIDINE KINASE YPDA"/>
    <property type="match status" value="1"/>
</dbReference>
<dbReference type="Gene3D" id="3.30.565.10">
    <property type="entry name" value="Histidine kinase-like ATPase, C-terminal domain"/>
    <property type="match status" value="1"/>
</dbReference>
<dbReference type="PANTHER" id="PTHR34220">
    <property type="entry name" value="SENSOR HISTIDINE KINASE YPDA"/>
    <property type="match status" value="1"/>
</dbReference>
<dbReference type="InterPro" id="IPR005467">
    <property type="entry name" value="His_kinase_dom"/>
</dbReference>
<evidence type="ECO:0000259" key="6">
    <source>
        <dbReference type="PROSITE" id="PS50109"/>
    </source>
</evidence>
<keyword evidence="5" id="KW-1133">Transmembrane helix</keyword>
<dbReference type="OrthoDB" id="9809348at2"/>
<dbReference type="Pfam" id="PF02518">
    <property type="entry name" value="HATPase_c"/>
    <property type="match status" value="1"/>
</dbReference>
<name>A0A371JCJ2_9FIRM</name>
<reference evidence="7 8" key="1">
    <citation type="journal article" date="2017" name="Genome Announc.">
        <title>Draft Genome Sequence of a Sporulating and Motile Strain of Lachnotalea glycerini Isolated from Water in Quebec City, Canada.</title>
        <authorList>
            <person name="Maheux A.F."/>
            <person name="Boudreau D.K."/>
            <person name="Berube E."/>
            <person name="Boissinot M."/>
            <person name="Raymond F."/>
            <person name="Brodeur S."/>
            <person name="Corbeil J."/>
            <person name="Isabel S."/>
            <person name="Omar R.F."/>
            <person name="Bergeron M.G."/>
        </authorList>
    </citation>
    <scope>NUCLEOTIDE SEQUENCE [LARGE SCALE GENOMIC DNA]</scope>
    <source>
        <strain evidence="7 8">CCRI-19302</strain>
    </source>
</reference>
<dbReference type="GO" id="GO:0000155">
    <property type="term" value="F:phosphorelay sensor kinase activity"/>
    <property type="evidence" value="ECO:0007669"/>
    <property type="project" value="InterPro"/>
</dbReference>
<dbReference type="PROSITE" id="PS50109">
    <property type="entry name" value="HIS_KIN"/>
    <property type="match status" value="1"/>
</dbReference>
<dbReference type="Gene3D" id="6.10.340.10">
    <property type="match status" value="1"/>
</dbReference>
<evidence type="ECO:0000313" key="7">
    <source>
        <dbReference type="EMBL" id="RDY30479.1"/>
    </source>
</evidence>
<dbReference type="SUPFAM" id="SSF55874">
    <property type="entry name" value="ATPase domain of HSP90 chaperone/DNA topoisomerase II/histidine kinase"/>
    <property type="match status" value="1"/>
</dbReference>
<dbReference type="InterPro" id="IPR050640">
    <property type="entry name" value="Bact_2-comp_sensor_kinase"/>
</dbReference>
<feature type="domain" description="Histidine kinase" evidence="6">
    <location>
        <begin position="478"/>
        <end position="580"/>
    </location>
</feature>
<dbReference type="PRINTS" id="PR00344">
    <property type="entry name" value="BCTRLSENSOR"/>
</dbReference>